<dbReference type="InterPro" id="IPR050121">
    <property type="entry name" value="Cytochrome_P450_monoxygenase"/>
</dbReference>
<reference evidence="5" key="2">
    <citation type="submission" date="2022-05" db="EMBL/GenBank/DDBJ databases">
        <authorList>
            <person name="Kim J.-S."/>
            <person name="Lee K."/>
            <person name="Suh M."/>
            <person name="Eom M."/>
            <person name="Kim J.-S."/>
            <person name="Kim D.-S."/>
            <person name="Ko S.-H."/>
            <person name="Shin Y."/>
            <person name="Lee J.-S."/>
        </authorList>
    </citation>
    <scope>NUCLEOTIDE SEQUENCE</scope>
    <source>
        <strain evidence="5">N237</strain>
    </source>
</reference>
<dbReference type="EMBL" id="CP097332">
    <property type="protein sequence ID" value="UQX89659.1"/>
    <property type="molecule type" value="Genomic_DNA"/>
</dbReference>
<keyword evidence="3" id="KW-0479">Metal-binding</keyword>
<dbReference type="PRINTS" id="PR00463">
    <property type="entry name" value="EP450I"/>
</dbReference>
<evidence type="ECO:0000313" key="6">
    <source>
        <dbReference type="Proteomes" id="UP001056336"/>
    </source>
</evidence>
<dbReference type="CDD" id="cd11053">
    <property type="entry name" value="CYP110-like"/>
    <property type="match status" value="1"/>
</dbReference>
<comment type="cofactor">
    <cofactor evidence="1">
        <name>heme</name>
        <dbReference type="ChEBI" id="CHEBI:30413"/>
    </cofactor>
</comment>
<organism evidence="5 6">
    <name type="scientific">Jatrophihabitans telluris</name>
    <dbReference type="NCBI Taxonomy" id="2038343"/>
    <lineage>
        <taxon>Bacteria</taxon>
        <taxon>Bacillati</taxon>
        <taxon>Actinomycetota</taxon>
        <taxon>Actinomycetes</taxon>
        <taxon>Jatrophihabitantales</taxon>
        <taxon>Jatrophihabitantaceae</taxon>
        <taxon>Jatrophihabitans</taxon>
    </lineage>
</organism>
<evidence type="ECO:0000256" key="2">
    <source>
        <dbReference type="ARBA" id="ARBA00010617"/>
    </source>
</evidence>
<reference evidence="5" key="1">
    <citation type="journal article" date="2018" name="Int. J. Syst. Evol. Microbiol.">
        <title>Jatrophihabitans telluris sp. nov., isolated from sediment soil of lava forest wetlands and the emended description of the genus Jatrophihabitans.</title>
        <authorList>
            <person name="Lee K.C."/>
            <person name="Suh M.K."/>
            <person name="Eom M.K."/>
            <person name="Kim K.K."/>
            <person name="Kim J.S."/>
            <person name="Kim D.S."/>
            <person name="Ko S.H."/>
            <person name="Shin Y.K."/>
            <person name="Lee J.S."/>
        </authorList>
    </citation>
    <scope>NUCLEOTIDE SEQUENCE</scope>
    <source>
        <strain evidence="5">N237</strain>
    </source>
</reference>
<evidence type="ECO:0000256" key="4">
    <source>
        <dbReference type="SAM" id="MobiDB-lite"/>
    </source>
</evidence>
<dbReference type="PANTHER" id="PTHR24305">
    <property type="entry name" value="CYTOCHROME P450"/>
    <property type="match status" value="1"/>
</dbReference>
<dbReference type="RefSeq" id="WP_249773555.1">
    <property type="nucleotide sequence ID" value="NZ_CP097332.1"/>
</dbReference>
<dbReference type="SUPFAM" id="SSF48264">
    <property type="entry name" value="Cytochrome P450"/>
    <property type="match status" value="1"/>
</dbReference>
<accession>A0ABY4R1E7</accession>
<keyword evidence="3" id="KW-0503">Monooxygenase</keyword>
<gene>
    <name evidence="5" type="ORF">M6D93_06545</name>
</gene>
<keyword evidence="6" id="KW-1185">Reference proteome</keyword>
<evidence type="ECO:0000256" key="1">
    <source>
        <dbReference type="ARBA" id="ARBA00001971"/>
    </source>
</evidence>
<evidence type="ECO:0000256" key="3">
    <source>
        <dbReference type="RuleBase" id="RU000461"/>
    </source>
</evidence>
<dbReference type="Proteomes" id="UP001056336">
    <property type="component" value="Chromosome"/>
</dbReference>
<dbReference type="Gene3D" id="1.10.630.10">
    <property type="entry name" value="Cytochrome P450"/>
    <property type="match status" value="1"/>
</dbReference>
<feature type="region of interest" description="Disordered" evidence="4">
    <location>
        <begin position="1"/>
        <end position="22"/>
    </location>
</feature>
<keyword evidence="3" id="KW-0560">Oxidoreductase</keyword>
<sequence>MTAARTSTVPLDRFGQLPEPPGPRWPVSVQTVLFGKYRHRLMPALRRRHGDVVMLRIAPHRRRLILLSRPEHIKEVFSGSSEVFHAGEGNAILGPIMGAQSVLLLDEADHLRMRQLLMPAFHGAALRGYRDLISEITRTQVASWPVGRPMSMHRHMQSLTLEVILKVVFGVTEADRLSRLRPVVGRVLELSPILMLGWFYPRLRSVPPWRGFSEIQRELDALLYAEIADRRLVTDLDARSDVLSRMLRTSRAAQVNDDVTPLTDTELRDNLVTLLLAGHETTATALAWAFYELAREPKLQRRAAQAAGRHEDTYLQAVAREAMRLHPVIYEVARRLTTDIELGGFRIRRGSTVMPAIGLVQADPNLHRDPATFDPERFLARQAAANTWIPFGGGIRRCLGAGFAELEATIVLEQVLSRFELAPGRRRPEHPRARNITLAPSAGARLVLHER</sequence>
<dbReference type="InterPro" id="IPR002401">
    <property type="entry name" value="Cyt_P450_E_grp-I"/>
</dbReference>
<dbReference type="InterPro" id="IPR001128">
    <property type="entry name" value="Cyt_P450"/>
</dbReference>
<dbReference type="PANTHER" id="PTHR24305:SF166">
    <property type="entry name" value="CYTOCHROME P450 12A4, MITOCHONDRIAL-RELATED"/>
    <property type="match status" value="1"/>
</dbReference>
<proteinExistence type="inferred from homology"/>
<dbReference type="InterPro" id="IPR017972">
    <property type="entry name" value="Cyt_P450_CS"/>
</dbReference>
<keyword evidence="3" id="KW-0349">Heme</keyword>
<dbReference type="Pfam" id="PF00067">
    <property type="entry name" value="p450"/>
    <property type="match status" value="1"/>
</dbReference>
<dbReference type="InterPro" id="IPR036396">
    <property type="entry name" value="Cyt_P450_sf"/>
</dbReference>
<dbReference type="PROSITE" id="PS00086">
    <property type="entry name" value="CYTOCHROME_P450"/>
    <property type="match status" value="1"/>
</dbReference>
<name>A0ABY4R1E7_9ACTN</name>
<keyword evidence="3" id="KW-0408">Iron</keyword>
<protein>
    <submittedName>
        <fullName evidence="5">Cytochrome P450</fullName>
    </submittedName>
</protein>
<dbReference type="PRINTS" id="PR00385">
    <property type="entry name" value="P450"/>
</dbReference>
<evidence type="ECO:0000313" key="5">
    <source>
        <dbReference type="EMBL" id="UQX89659.1"/>
    </source>
</evidence>
<comment type="similarity">
    <text evidence="2 3">Belongs to the cytochrome P450 family.</text>
</comment>